<protein>
    <submittedName>
        <fullName evidence="1">Uncharacterized protein</fullName>
    </submittedName>
</protein>
<evidence type="ECO:0000313" key="1">
    <source>
        <dbReference type="EMBL" id="KAI1714395.1"/>
    </source>
</evidence>
<keyword evidence="2" id="KW-1185">Reference proteome</keyword>
<comment type="caution">
    <text evidence="1">The sequence shown here is derived from an EMBL/GenBank/DDBJ whole genome shotgun (WGS) entry which is preliminary data.</text>
</comment>
<dbReference type="EMBL" id="JAKKPZ010000013">
    <property type="protein sequence ID" value="KAI1714395.1"/>
    <property type="molecule type" value="Genomic_DNA"/>
</dbReference>
<name>A0AAD4R6W9_9BILA</name>
<organism evidence="1 2">
    <name type="scientific">Ditylenchus destructor</name>
    <dbReference type="NCBI Taxonomy" id="166010"/>
    <lineage>
        <taxon>Eukaryota</taxon>
        <taxon>Metazoa</taxon>
        <taxon>Ecdysozoa</taxon>
        <taxon>Nematoda</taxon>
        <taxon>Chromadorea</taxon>
        <taxon>Rhabditida</taxon>
        <taxon>Tylenchina</taxon>
        <taxon>Tylenchomorpha</taxon>
        <taxon>Sphaerularioidea</taxon>
        <taxon>Anguinidae</taxon>
        <taxon>Anguininae</taxon>
        <taxon>Ditylenchus</taxon>
    </lineage>
</organism>
<reference evidence="1" key="1">
    <citation type="submission" date="2022-01" db="EMBL/GenBank/DDBJ databases">
        <title>Genome Sequence Resource for Two Populations of Ditylenchus destructor, the Migratory Endoparasitic Phytonematode.</title>
        <authorList>
            <person name="Zhang H."/>
            <person name="Lin R."/>
            <person name="Xie B."/>
        </authorList>
    </citation>
    <scope>NUCLEOTIDE SEQUENCE</scope>
    <source>
        <strain evidence="1">BazhouSP</strain>
    </source>
</reference>
<sequence>MCENDPKCVGRKASPFLVDGNPRKAVHSSRHPGAFSMAANMKFSTFATVFVSVALITVFSMEEIDAYAIIDGPSWEAEYPESRYPSSHEAALVRSKLLQALMESDAAREPATGPNKADNLKPMVARQRMKTAISKNDLDKITYAMRNRLFGF</sequence>
<evidence type="ECO:0000313" key="2">
    <source>
        <dbReference type="Proteomes" id="UP001201812"/>
    </source>
</evidence>
<proteinExistence type="predicted"/>
<gene>
    <name evidence="1" type="ORF">DdX_08490</name>
</gene>
<accession>A0AAD4R6W9</accession>
<dbReference type="Proteomes" id="UP001201812">
    <property type="component" value="Unassembled WGS sequence"/>
</dbReference>
<dbReference type="AlphaFoldDB" id="A0AAD4R6W9"/>